<reference evidence="2" key="1">
    <citation type="submission" date="2023-06" db="EMBL/GenBank/DDBJ databases">
        <authorList>
            <consortium name="Lawrence Berkeley National Laboratory"/>
            <person name="Ahrendt S."/>
            <person name="Sahu N."/>
            <person name="Indic B."/>
            <person name="Wong-Bajracharya J."/>
            <person name="Merenyi Z."/>
            <person name="Ke H.-M."/>
            <person name="Monk M."/>
            <person name="Kocsube S."/>
            <person name="Drula E."/>
            <person name="Lipzen A."/>
            <person name="Balint B."/>
            <person name="Henrissat B."/>
            <person name="Andreopoulos B."/>
            <person name="Martin F.M."/>
            <person name="Harder C.B."/>
            <person name="Rigling D."/>
            <person name="Ford K.L."/>
            <person name="Foster G.D."/>
            <person name="Pangilinan J."/>
            <person name="Papanicolaou A."/>
            <person name="Barry K."/>
            <person name="LaButti K."/>
            <person name="Viragh M."/>
            <person name="Koriabine M."/>
            <person name="Yan M."/>
            <person name="Riley R."/>
            <person name="Champramary S."/>
            <person name="Plett K.L."/>
            <person name="Tsai I.J."/>
            <person name="Slot J."/>
            <person name="Sipos G."/>
            <person name="Plett J."/>
            <person name="Nagy L.G."/>
            <person name="Grigoriev I.V."/>
        </authorList>
    </citation>
    <scope>NUCLEOTIDE SEQUENCE</scope>
    <source>
        <strain evidence="2">ICMP 16352</strain>
    </source>
</reference>
<dbReference type="Proteomes" id="UP001175227">
    <property type="component" value="Unassembled WGS sequence"/>
</dbReference>
<name>A0AA39U843_9AGAR</name>
<keyword evidence="3" id="KW-1185">Reference proteome</keyword>
<evidence type="ECO:0000313" key="3">
    <source>
        <dbReference type="Proteomes" id="UP001175227"/>
    </source>
</evidence>
<dbReference type="AlphaFoldDB" id="A0AA39U843"/>
<protein>
    <submittedName>
        <fullName evidence="2">Uncharacterized protein</fullName>
    </submittedName>
</protein>
<feature type="signal peptide" evidence="1">
    <location>
        <begin position="1"/>
        <end position="26"/>
    </location>
</feature>
<sequence>MLGRLEWKVRLCFLVSIAAELSHVGSKGVRMKSLVQDRAEGEWGASWWATKSIAPMEKPVVHTHPPQPQGWVAYLAASILGTGGSEYHDGDEAEVEVIDGIKVDPGSGVGVGVDFGSGCKNWKAIKVETVECEVPVKVWPGNMAFKALDVVFTV</sequence>
<keyword evidence="1" id="KW-0732">Signal</keyword>
<evidence type="ECO:0000313" key="2">
    <source>
        <dbReference type="EMBL" id="KAK0472844.1"/>
    </source>
</evidence>
<organism evidence="2 3">
    <name type="scientific">Armillaria novae-zelandiae</name>
    <dbReference type="NCBI Taxonomy" id="153914"/>
    <lineage>
        <taxon>Eukaryota</taxon>
        <taxon>Fungi</taxon>
        <taxon>Dikarya</taxon>
        <taxon>Basidiomycota</taxon>
        <taxon>Agaricomycotina</taxon>
        <taxon>Agaricomycetes</taxon>
        <taxon>Agaricomycetidae</taxon>
        <taxon>Agaricales</taxon>
        <taxon>Marasmiineae</taxon>
        <taxon>Physalacriaceae</taxon>
        <taxon>Armillaria</taxon>
    </lineage>
</organism>
<evidence type="ECO:0000256" key="1">
    <source>
        <dbReference type="SAM" id="SignalP"/>
    </source>
</evidence>
<feature type="chain" id="PRO_5041447804" evidence="1">
    <location>
        <begin position="27"/>
        <end position="154"/>
    </location>
</feature>
<comment type="caution">
    <text evidence="2">The sequence shown here is derived from an EMBL/GenBank/DDBJ whole genome shotgun (WGS) entry which is preliminary data.</text>
</comment>
<gene>
    <name evidence="2" type="ORF">IW261DRAFT_1660353</name>
</gene>
<proteinExistence type="predicted"/>
<accession>A0AA39U843</accession>
<dbReference type="EMBL" id="JAUEPR010000037">
    <property type="protein sequence ID" value="KAK0472844.1"/>
    <property type="molecule type" value="Genomic_DNA"/>
</dbReference>